<feature type="transmembrane region" description="Helical" evidence="12">
    <location>
        <begin position="303"/>
        <end position="322"/>
    </location>
</feature>
<protein>
    <submittedName>
        <fullName evidence="13">COX15/CtaA family protein</fullName>
    </submittedName>
</protein>
<keyword evidence="4" id="KW-0479">Metal-binding</keyword>
<comment type="caution">
    <text evidence="13">The sequence shown here is derived from an EMBL/GenBank/DDBJ whole genome shotgun (WGS) entry which is preliminary data.</text>
</comment>
<dbReference type="InterPro" id="IPR003780">
    <property type="entry name" value="COX15/CtaA_fam"/>
</dbReference>
<proteinExistence type="predicted"/>
<keyword evidence="6" id="KW-0560">Oxidoreductase</keyword>
<evidence type="ECO:0000256" key="3">
    <source>
        <dbReference type="ARBA" id="ARBA00022692"/>
    </source>
</evidence>
<evidence type="ECO:0000256" key="1">
    <source>
        <dbReference type="ARBA" id="ARBA00004141"/>
    </source>
</evidence>
<evidence type="ECO:0000256" key="11">
    <source>
        <dbReference type="ARBA" id="ARBA00023444"/>
    </source>
</evidence>
<evidence type="ECO:0000256" key="4">
    <source>
        <dbReference type="ARBA" id="ARBA00022723"/>
    </source>
</evidence>
<dbReference type="Pfam" id="PF02628">
    <property type="entry name" value="COX15-CtaA"/>
    <property type="match status" value="1"/>
</dbReference>
<keyword evidence="9 12" id="KW-0472">Membrane</keyword>
<keyword evidence="14" id="KW-1185">Reference proteome</keyword>
<sequence>MTLFQKFATAALVSVIVLIFVGAIVRVTGAGMGCPDWPKCWGRYIPPTKVEDVDLSKVDFSKFERAAKRYGRDPATVTPEHILENFNPVHTWTEYINRLSSLPVGFFSVATMVLAFSRQRRRPWVVAASVASVILVGVNAWMGKEVVSSDLKPGVLTIHMALAMILILPLSYAAWAGTERRWRIPAGGPALFRMRMVTVILLLLIFAEGVLGTQIREMNTHLAKTHPGMGRAEWIGVLESSWEYLVHRSFSWGILGTVLLAWWWMKAEGRPGKIATGALAVVIAQMVLGLIMSQVEIHPVVQVAHLGLSAILLALVTVWVCGTGGKR</sequence>
<dbReference type="EMBL" id="JAPDDR010000005">
    <property type="protein sequence ID" value="MCW1914003.1"/>
    <property type="molecule type" value="Genomic_DNA"/>
</dbReference>
<dbReference type="Proteomes" id="UP001165653">
    <property type="component" value="Unassembled WGS sequence"/>
</dbReference>
<feature type="transmembrane region" description="Helical" evidence="12">
    <location>
        <begin position="277"/>
        <end position="297"/>
    </location>
</feature>
<feature type="transmembrane region" description="Helical" evidence="12">
    <location>
        <begin position="196"/>
        <end position="215"/>
    </location>
</feature>
<evidence type="ECO:0000256" key="9">
    <source>
        <dbReference type="ARBA" id="ARBA00023136"/>
    </source>
</evidence>
<keyword evidence="2" id="KW-1003">Cell membrane</keyword>
<gene>
    <name evidence="13" type="ORF">OJ996_10480</name>
</gene>
<feature type="transmembrane region" description="Helical" evidence="12">
    <location>
        <begin position="249"/>
        <end position="265"/>
    </location>
</feature>
<keyword evidence="3 12" id="KW-0812">Transmembrane</keyword>
<evidence type="ECO:0000256" key="8">
    <source>
        <dbReference type="ARBA" id="ARBA00023133"/>
    </source>
</evidence>
<evidence type="ECO:0000256" key="5">
    <source>
        <dbReference type="ARBA" id="ARBA00022989"/>
    </source>
</evidence>
<keyword evidence="7" id="KW-0408">Iron</keyword>
<evidence type="ECO:0000256" key="2">
    <source>
        <dbReference type="ARBA" id="ARBA00022475"/>
    </source>
</evidence>
<evidence type="ECO:0000313" key="13">
    <source>
        <dbReference type="EMBL" id="MCW1914003.1"/>
    </source>
</evidence>
<evidence type="ECO:0000256" key="10">
    <source>
        <dbReference type="ARBA" id="ARBA00023157"/>
    </source>
</evidence>
<feature type="transmembrane region" description="Helical" evidence="12">
    <location>
        <begin position="154"/>
        <end position="175"/>
    </location>
</feature>
<feature type="transmembrane region" description="Helical" evidence="12">
    <location>
        <begin position="7"/>
        <end position="27"/>
    </location>
</feature>
<comment type="pathway">
    <text evidence="11">Porphyrin-containing compound metabolism.</text>
</comment>
<evidence type="ECO:0000256" key="12">
    <source>
        <dbReference type="SAM" id="Phobius"/>
    </source>
</evidence>
<reference evidence="13" key="1">
    <citation type="submission" date="2022-10" db="EMBL/GenBank/DDBJ databases">
        <title>Luteolibacter sp. GHJ8, whole genome shotgun sequencing project.</title>
        <authorList>
            <person name="Zhao G."/>
            <person name="Shen L."/>
        </authorList>
    </citation>
    <scope>NUCLEOTIDE SEQUENCE</scope>
    <source>
        <strain evidence="13">GHJ8</strain>
    </source>
</reference>
<dbReference type="PANTHER" id="PTHR35457">
    <property type="entry name" value="HEME A SYNTHASE"/>
    <property type="match status" value="1"/>
</dbReference>
<accession>A0ABT3G2D5</accession>
<organism evidence="13 14">
    <name type="scientific">Luteolibacter rhizosphaerae</name>
    <dbReference type="NCBI Taxonomy" id="2989719"/>
    <lineage>
        <taxon>Bacteria</taxon>
        <taxon>Pseudomonadati</taxon>
        <taxon>Verrucomicrobiota</taxon>
        <taxon>Verrucomicrobiia</taxon>
        <taxon>Verrucomicrobiales</taxon>
        <taxon>Verrucomicrobiaceae</taxon>
        <taxon>Luteolibacter</taxon>
    </lineage>
</organism>
<keyword evidence="5 12" id="KW-1133">Transmembrane helix</keyword>
<keyword evidence="8" id="KW-0350">Heme biosynthesis</keyword>
<feature type="transmembrane region" description="Helical" evidence="12">
    <location>
        <begin position="95"/>
        <end position="116"/>
    </location>
</feature>
<dbReference type="PANTHER" id="PTHR35457:SF1">
    <property type="entry name" value="HEME A SYNTHASE"/>
    <property type="match status" value="1"/>
</dbReference>
<evidence type="ECO:0000256" key="7">
    <source>
        <dbReference type="ARBA" id="ARBA00023004"/>
    </source>
</evidence>
<comment type="subcellular location">
    <subcellularLocation>
        <location evidence="1">Membrane</location>
        <topology evidence="1">Multi-pass membrane protein</topology>
    </subcellularLocation>
</comment>
<keyword evidence="10" id="KW-1015">Disulfide bond</keyword>
<name>A0ABT3G2D5_9BACT</name>
<evidence type="ECO:0000256" key="6">
    <source>
        <dbReference type="ARBA" id="ARBA00023002"/>
    </source>
</evidence>
<dbReference type="RefSeq" id="WP_264513508.1">
    <property type="nucleotide sequence ID" value="NZ_JAPDDR010000005.1"/>
</dbReference>
<evidence type="ECO:0000313" key="14">
    <source>
        <dbReference type="Proteomes" id="UP001165653"/>
    </source>
</evidence>
<dbReference type="InterPro" id="IPR050450">
    <property type="entry name" value="COX15/CtaA_HemeA_synthase"/>
</dbReference>
<feature type="transmembrane region" description="Helical" evidence="12">
    <location>
        <begin position="123"/>
        <end position="142"/>
    </location>
</feature>